<feature type="domain" description="HMA" evidence="1">
    <location>
        <begin position="23"/>
        <end position="89"/>
    </location>
</feature>
<evidence type="ECO:0000313" key="2">
    <source>
        <dbReference type="EMBL" id="VAW22799.1"/>
    </source>
</evidence>
<name>A0A3B0UE93_9ZZZZ</name>
<dbReference type="EMBL" id="UOEP01000179">
    <property type="protein sequence ID" value="VAW22799.1"/>
    <property type="molecule type" value="Genomic_DNA"/>
</dbReference>
<dbReference type="CDD" id="cd00371">
    <property type="entry name" value="HMA"/>
    <property type="match status" value="1"/>
</dbReference>
<dbReference type="PRINTS" id="PR00946">
    <property type="entry name" value="HGSCAVENGER"/>
</dbReference>
<dbReference type="AlphaFoldDB" id="A0A3B0UE93"/>
<dbReference type="InterPro" id="IPR001802">
    <property type="entry name" value="MerP/CopZ"/>
</dbReference>
<accession>A0A3B0UE93</accession>
<dbReference type="Pfam" id="PF00403">
    <property type="entry name" value="HMA"/>
    <property type="match status" value="1"/>
</dbReference>
<dbReference type="PROSITE" id="PS50846">
    <property type="entry name" value="HMA_2"/>
    <property type="match status" value="1"/>
</dbReference>
<proteinExistence type="predicted"/>
<organism evidence="2">
    <name type="scientific">hydrothermal vent metagenome</name>
    <dbReference type="NCBI Taxonomy" id="652676"/>
    <lineage>
        <taxon>unclassified sequences</taxon>
        <taxon>metagenomes</taxon>
        <taxon>ecological metagenomes</taxon>
    </lineage>
</organism>
<dbReference type="SUPFAM" id="SSF55008">
    <property type="entry name" value="HMA, heavy metal-associated domain"/>
    <property type="match status" value="1"/>
</dbReference>
<evidence type="ECO:0000259" key="1">
    <source>
        <dbReference type="PROSITE" id="PS50846"/>
    </source>
</evidence>
<sequence>MKTKVLSLVALFLVGTMSLFAHSKTEKFKVYGKCGMCKSRIEKAAKSVEGVSSADWDKETKQIEVVFNDAKTDVKKIQKAIAKVGHDTEMFKAEDDDYNNLPGCCQYDRPKAEIKMKGHEGHKH</sequence>
<reference evidence="2" key="1">
    <citation type="submission" date="2018-06" db="EMBL/GenBank/DDBJ databases">
        <authorList>
            <person name="Zhirakovskaya E."/>
        </authorList>
    </citation>
    <scope>NUCLEOTIDE SEQUENCE</scope>
</reference>
<dbReference type="GO" id="GO:0046872">
    <property type="term" value="F:metal ion binding"/>
    <property type="evidence" value="ECO:0007669"/>
    <property type="project" value="InterPro"/>
</dbReference>
<dbReference type="Gene3D" id="3.30.70.100">
    <property type="match status" value="1"/>
</dbReference>
<gene>
    <name evidence="2" type="ORF">MNBD_BACTEROID01-1932</name>
</gene>
<dbReference type="InterPro" id="IPR006121">
    <property type="entry name" value="HMA_dom"/>
</dbReference>
<dbReference type="InterPro" id="IPR036163">
    <property type="entry name" value="HMA_dom_sf"/>
</dbReference>
<protein>
    <submittedName>
        <fullName evidence="2">Probable Co/Zn/Cd efflux system membrane fusion protein</fullName>
    </submittedName>
</protein>